<protein>
    <submittedName>
        <fullName evidence="2">Uncharacterized protein</fullName>
    </submittedName>
</protein>
<dbReference type="EMBL" id="CAJNOR010001616">
    <property type="protein sequence ID" value="CAF1172919.1"/>
    <property type="molecule type" value="Genomic_DNA"/>
</dbReference>
<proteinExistence type="predicted"/>
<accession>A0A814UCY5</accession>
<sequence>MSYTYPDSVGNIVTAAFVQALRRAEQHRMSQNQSARRNGVSSSSDFVPVDARDAFDARRFPIVAAFDAAYYPGARVQRYCAAAVANPASASCYPLLGPRREPEILLPESHPAVDDPLINNDLVEYDHYYRRSIDGKWTLVNDPVITSTTDDNDDINVLPFERIGKRVSSESANADDDHDGDSDNATGNDNYRDNDDDDGGDSDAGDSDVGEQN</sequence>
<dbReference type="AlphaFoldDB" id="A0A814UCY5"/>
<feature type="region of interest" description="Disordered" evidence="1">
    <location>
        <begin position="166"/>
        <end position="213"/>
    </location>
</feature>
<dbReference type="Proteomes" id="UP000663828">
    <property type="component" value="Unassembled WGS sequence"/>
</dbReference>
<evidence type="ECO:0000313" key="3">
    <source>
        <dbReference type="Proteomes" id="UP000663828"/>
    </source>
</evidence>
<organism evidence="2 3">
    <name type="scientific">Adineta ricciae</name>
    <name type="common">Rotifer</name>
    <dbReference type="NCBI Taxonomy" id="249248"/>
    <lineage>
        <taxon>Eukaryota</taxon>
        <taxon>Metazoa</taxon>
        <taxon>Spiralia</taxon>
        <taxon>Gnathifera</taxon>
        <taxon>Rotifera</taxon>
        <taxon>Eurotatoria</taxon>
        <taxon>Bdelloidea</taxon>
        <taxon>Adinetida</taxon>
        <taxon>Adinetidae</taxon>
        <taxon>Adineta</taxon>
    </lineage>
</organism>
<keyword evidence="3" id="KW-1185">Reference proteome</keyword>
<evidence type="ECO:0000256" key="1">
    <source>
        <dbReference type="SAM" id="MobiDB-lite"/>
    </source>
</evidence>
<evidence type="ECO:0000313" key="2">
    <source>
        <dbReference type="EMBL" id="CAF1172919.1"/>
    </source>
</evidence>
<feature type="compositionally biased region" description="Acidic residues" evidence="1">
    <location>
        <begin position="173"/>
        <end position="182"/>
    </location>
</feature>
<comment type="caution">
    <text evidence="2">The sequence shown here is derived from an EMBL/GenBank/DDBJ whole genome shotgun (WGS) entry which is preliminary data.</text>
</comment>
<reference evidence="2" key="1">
    <citation type="submission" date="2021-02" db="EMBL/GenBank/DDBJ databases">
        <authorList>
            <person name="Nowell W R."/>
        </authorList>
    </citation>
    <scope>NUCLEOTIDE SEQUENCE</scope>
</reference>
<feature type="compositionally biased region" description="Acidic residues" evidence="1">
    <location>
        <begin position="194"/>
        <end position="213"/>
    </location>
</feature>
<gene>
    <name evidence="2" type="ORF">XAT740_LOCUS22136</name>
</gene>
<name>A0A814UCY5_ADIRI</name>